<accession>A0A6A5VRC7</accession>
<evidence type="ECO:0000313" key="1">
    <source>
        <dbReference type="EMBL" id="KAF1979358.1"/>
    </source>
</evidence>
<dbReference type="Proteomes" id="UP000800036">
    <property type="component" value="Unassembled WGS sequence"/>
</dbReference>
<sequence>MEFESVAPHFVRTLAALRQLTEYFIHYHIALWYQHHRFASAPLCRPSSVLTTSTSPPVYEPNRSGKTTALDRRRHYSPGRSRSADRCSVELDRPNIMDPDWNRAWFEATGSLGLGDCGLVKEVEAVLRLAPSGQVNEGTVLVNIGHFVVVKGRSGDVVLDVFHG</sequence>
<dbReference type="AlphaFoldDB" id="A0A6A5VRC7"/>
<evidence type="ECO:0000313" key="2">
    <source>
        <dbReference type="Proteomes" id="UP000800036"/>
    </source>
</evidence>
<keyword evidence="2" id="KW-1185">Reference proteome</keyword>
<dbReference type="EMBL" id="ML976658">
    <property type="protein sequence ID" value="KAF1979358.1"/>
    <property type="molecule type" value="Genomic_DNA"/>
</dbReference>
<organism evidence="1 2">
    <name type="scientific">Bimuria novae-zelandiae CBS 107.79</name>
    <dbReference type="NCBI Taxonomy" id="1447943"/>
    <lineage>
        <taxon>Eukaryota</taxon>
        <taxon>Fungi</taxon>
        <taxon>Dikarya</taxon>
        <taxon>Ascomycota</taxon>
        <taxon>Pezizomycotina</taxon>
        <taxon>Dothideomycetes</taxon>
        <taxon>Pleosporomycetidae</taxon>
        <taxon>Pleosporales</taxon>
        <taxon>Massarineae</taxon>
        <taxon>Didymosphaeriaceae</taxon>
        <taxon>Bimuria</taxon>
    </lineage>
</organism>
<proteinExistence type="predicted"/>
<gene>
    <name evidence="1" type="ORF">BU23DRAFT_595247</name>
</gene>
<name>A0A6A5VRC7_9PLEO</name>
<reference evidence="1" key="1">
    <citation type="journal article" date="2020" name="Stud. Mycol.">
        <title>101 Dothideomycetes genomes: a test case for predicting lifestyles and emergence of pathogens.</title>
        <authorList>
            <person name="Haridas S."/>
            <person name="Albert R."/>
            <person name="Binder M."/>
            <person name="Bloem J."/>
            <person name="Labutti K."/>
            <person name="Salamov A."/>
            <person name="Andreopoulos B."/>
            <person name="Baker S."/>
            <person name="Barry K."/>
            <person name="Bills G."/>
            <person name="Bluhm B."/>
            <person name="Cannon C."/>
            <person name="Castanera R."/>
            <person name="Culley D."/>
            <person name="Daum C."/>
            <person name="Ezra D."/>
            <person name="Gonzalez J."/>
            <person name="Henrissat B."/>
            <person name="Kuo A."/>
            <person name="Liang C."/>
            <person name="Lipzen A."/>
            <person name="Lutzoni F."/>
            <person name="Magnuson J."/>
            <person name="Mondo S."/>
            <person name="Nolan M."/>
            <person name="Ohm R."/>
            <person name="Pangilinan J."/>
            <person name="Park H.-J."/>
            <person name="Ramirez L."/>
            <person name="Alfaro M."/>
            <person name="Sun H."/>
            <person name="Tritt A."/>
            <person name="Yoshinaga Y."/>
            <person name="Zwiers L.-H."/>
            <person name="Turgeon B."/>
            <person name="Goodwin S."/>
            <person name="Spatafora J."/>
            <person name="Crous P."/>
            <person name="Grigoriev I."/>
        </authorList>
    </citation>
    <scope>NUCLEOTIDE SEQUENCE</scope>
    <source>
        <strain evidence="1">CBS 107.79</strain>
    </source>
</reference>
<protein>
    <submittedName>
        <fullName evidence="1">Uncharacterized protein</fullName>
    </submittedName>
</protein>